<feature type="transmembrane region" description="Helical" evidence="1">
    <location>
        <begin position="222"/>
        <end position="250"/>
    </location>
</feature>
<protein>
    <submittedName>
        <fullName evidence="3">DUF2079 domain-containing protein</fullName>
    </submittedName>
</protein>
<feature type="transmembrane region" description="Helical" evidence="1">
    <location>
        <begin position="27"/>
        <end position="45"/>
    </location>
</feature>
<dbReference type="Proteomes" id="UP000636458">
    <property type="component" value="Unassembled WGS sequence"/>
</dbReference>
<feature type="transmembrane region" description="Helical" evidence="1">
    <location>
        <begin position="344"/>
        <end position="367"/>
    </location>
</feature>
<feature type="transmembrane region" description="Helical" evidence="1">
    <location>
        <begin position="136"/>
        <end position="156"/>
    </location>
</feature>
<evidence type="ECO:0000313" key="4">
    <source>
        <dbReference type="Proteomes" id="UP000636458"/>
    </source>
</evidence>
<feature type="transmembrane region" description="Helical" evidence="1">
    <location>
        <begin position="313"/>
        <end position="332"/>
    </location>
</feature>
<evidence type="ECO:0000256" key="1">
    <source>
        <dbReference type="SAM" id="Phobius"/>
    </source>
</evidence>
<dbReference type="AlphaFoldDB" id="A0A934W4W0"/>
<name>A0A934W4W0_9MICO</name>
<evidence type="ECO:0000313" key="2">
    <source>
        <dbReference type="EMBL" id="MBK4346997.1"/>
    </source>
</evidence>
<dbReference type="InterPro" id="IPR018650">
    <property type="entry name" value="STSV1_Orf64"/>
</dbReference>
<evidence type="ECO:0000313" key="3">
    <source>
        <dbReference type="EMBL" id="MBK4347880.1"/>
    </source>
</evidence>
<sequence>MYRHAPRLRRLVTRGHQNVRIAVRRDFIAIVFVLGLFAMYSTLAVRRQLTFHTAGWDLGIFEQAVRNYSLLRAPISLLKGADVNLLGDHFHPILMVLAPLYAIAPSPVTLLVAQSFLFALAAWPLVAWARTALGRWPAVCVGLGYGFSFGIAAAAGFDFHEIAFAVPLIAFSLSALGRGRLGGAAIWALPLVLVKEDLGLSVVAVIGCLIFCRGRHQLGVSVAIIGAAASILEILVILPAINGSGGYHYWAKVSKEPLLQVLGTDAGGKLLTLLATIAITGFLALRSPLVLAAVPTLLWRFASNDPSYWGTNYHYSAVVMPVVFAAMIDGGTRIRAVDSPTARGVVRGALALSLIVTAMLIPSHALAQLVTPTLWQPNPRASAIDTALAMIPSGASVSASDDLVPQLTSRDDVTLFGLLPAGMDTPTWIVVDPHSTRHFAVTRKAEHRDLLSAQRHDYRVVFARDGITLLRRT</sequence>
<reference evidence="3" key="1">
    <citation type="submission" date="2021-01" db="EMBL/GenBank/DDBJ databases">
        <title>Lacisediminihabitans sp. nov. strain G11-30, isolated from Antarctic Soil.</title>
        <authorList>
            <person name="Li J."/>
        </authorList>
    </citation>
    <scope>NUCLEOTIDE SEQUENCE</scope>
    <source>
        <strain evidence="3">G11-30</strain>
    </source>
</reference>
<feature type="transmembrane region" description="Helical" evidence="1">
    <location>
        <begin position="270"/>
        <end position="293"/>
    </location>
</feature>
<dbReference type="Pfam" id="PF09852">
    <property type="entry name" value="DUF2079"/>
    <property type="match status" value="1"/>
</dbReference>
<keyword evidence="1" id="KW-0472">Membrane</keyword>
<accession>A0A934W4W0</accession>
<dbReference type="RefSeq" id="WP_200555270.1">
    <property type="nucleotide sequence ID" value="NZ_JAEPES010000001.1"/>
</dbReference>
<keyword evidence="1" id="KW-1133">Transmembrane helix</keyword>
<keyword evidence="1" id="KW-0812">Transmembrane</keyword>
<keyword evidence="4" id="KW-1185">Reference proteome</keyword>
<feature type="transmembrane region" description="Helical" evidence="1">
    <location>
        <begin position="108"/>
        <end position="129"/>
    </location>
</feature>
<gene>
    <name evidence="2" type="ORF">IV501_05065</name>
    <name evidence="3" type="ORF">IV501_09560</name>
</gene>
<organism evidence="3 4">
    <name type="scientific">Lacisediminihabitans changchengi</name>
    <dbReference type="NCBI Taxonomy" id="2787634"/>
    <lineage>
        <taxon>Bacteria</taxon>
        <taxon>Bacillati</taxon>
        <taxon>Actinomycetota</taxon>
        <taxon>Actinomycetes</taxon>
        <taxon>Micrococcales</taxon>
        <taxon>Microbacteriaceae</taxon>
        <taxon>Lacisediminihabitans</taxon>
    </lineage>
</organism>
<comment type="caution">
    <text evidence="3">The sequence shown here is derived from an EMBL/GenBank/DDBJ whole genome shotgun (WGS) entry which is preliminary data.</text>
</comment>
<proteinExistence type="predicted"/>
<dbReference type="EMBL" id="JAEPES010000001">
    <property type="protein sequence ID" value="MBK4346997.1"/>
    <property type="molecule type" value="Genomic_DNA"/>
</dbReference>
<dbReference type="EMBL" id="JAEPES010000003">
    <property type="protein sequence ID" value="MBK4347880.1"/>
    <property type="molecule type" value="Genomic_DNA"/>
</dbReference>